<comment type="caution">
    <text evidence="2">The sequence shown here is derived from an EMBL/GenBank/DDBJ whole genome shotgun (WGS) entry which is preliminary data.</text>
</comment>
<evidence type="ECO:0000313" key="2">
    <source>
        <dbReference type="EMBL" id="KGX91401.1"/>
    </source>
</evidence>
<dbReference type="STRING" id="1385510.GCA_000425205_02490"/>
<keyword evidence="3" id="KW-1185">Reference proteome</keyword>
<organism evidence="2 3">
    <name type="scientific">Pontibacillus halophilus JSM 076056 = DSM 19796</name>
    <dbReference type="NCBI Taxonomy" id="1385510"/>
    <lineage>
        <taxon>Bacteria</taxon>
        <taxon>Bacillati</taxon>
        <taxon>Bacillota</taxon>
        <taxon>Bacilli</taxon>
        <taxon>Bacillales</taxon>
        <taxon>Bacillaceae</taxon>
        <taxon>Pontibacillus</taxon>
    </lineage>
</organism>
<dbReference type="AlphaFoldDB" id="A0A0A5GDW6"/>
<dbReference type="Proteomes" id="UP000030528">
    <property type="component" value="Unassembled WGS sequence"/>
</dbReference>
<sequence>MSNGNLYPNTASFYDLDNPLSQEELAYYVNRIGEERQVLELGCGTGRLTIPLAERGHDVTAIDLSPQMISILRSKLRDEAITPIQANMTSFTLNKAYDVILVSGFTFHALITYEEQIACLQQIHAHLTPNGLVLIVLFQPTESVKTEQLGVPTRLWEVVDLHTGRTVQKYNLGKQVDLHKQLLTPSYAYDVLDGENRLSRHEEHLTLRYFEFNEVQSLLDQAGLHIVRTDYSFSDSRDHEHNYWIINARRIERV</sequence>
<evidence type="ECO:0000259" key="1">
    <source>
        <dbReference type="Pfam" id="PF13649"/>
    </source>
</evidence>
<dbReference type="RefSeq" id="WP_026800824.1">
    <property type="nucleotide sequence ID" value="NZ_AULI01000010.1"/>
</dbReference>
<name>A0A0A5GDW6_9BACI</name>
<dbReference type="InterPro" id="IPR029063">
    <property type="entry name" value="SAM-dependent_MTases_sf"/>
</dbReference>
<dbReference type="Pfam" id="PF13649">
    <property type="entry name" value="Methyltransf_25"/>
    <property type="match status" value="1"/>
</dbReference>
<dbReference type="InterPro" id="IPR041698">
    <property type="entry name" value="Methyltransf_25"/>
</dbReference>
<dbReference type="Gene3D" id="3.40.50.150">
    <property type="entry name" value="Vaccinia Virus protein VP39"/>
    <property type="match status" value="1"/>
</dbReference>
<reference evidence="2 3" key="1">
    <citation type="submission" date="2013-08" db="EMBL/GenBank/DDBJ databases">
        <authorList>
            <person name="Huang J."/>
            <person name="Wang G."/>
        </authorList>
    </citation>
    <scope>NUCLEOTIDE SEQUENCE [LARGE SCALE GENOMIC DNA]</scope>
    <source>
        <strain evidence="2 3">JSM 076056</strain>
    </source>
</reference>
<dbReference type="SUPFAM" id="SSF53335">
    <property type="entry name" value="S-adenosyl-L-methionine-dependent methyltransferases"/>
    <property type="match status" value="1"/>
</dbReference>
<dbReference type="CDD" id="cd02440">
    <property type="entry name" value="AdoMet_MTases"/>
    <property type="match status" value="1"/>
</dbReference>
<dbReference type="PANTHER" id="PTHR43464:SF23">
    <property type="entry name" value="JUVENILE HORMONE ACID O-METHYLTRANSFERASE"/>
    <property type="match status" value="1"/>
</dbReference>
<gene>
    <name evidence="2" type="ORF">N781_04450</name>
</gene>
<dbReference type="eggNOG" id="COG2226">
    <property type="taxonomic scope" value="Bacteria"/>
</dbReference>
<dbReference type="OrthoDB" id="9811589at2"/>
<dbReference type="PANTHER" id="PTHR43464">
    <property type="entry name" value="METHYLTRANSFERASE"/>
    <property type="match status" value="1"/>
</dbReference>
<proteinExistence type="predicted"/>
<feature type="domain" description="Methyltransferase" evidence="1">
    <location>
        <begin position="38"/>
        <end position="131"/>
    </location>
</feature>
<dbReference type="EMBL" id="AVPE01000010">
    <property type="protein sequence ID" value="KGX91401.1"/>
    <property type="molecule type" value="Genomic_DNA"/>
</dbReference>
<evidence type="ECO:0000313" key="3">
    <source>
        <dbReference type="Proteomes" id="UP000030528"/>
    </source>
</evidence>
<protein>
    <recommendedName>
        <fullName evidence="1">Methyltransferase domain-containing protein</fullName>
    </recommendedName>
</protein>
<accession>A0A0A5GDW6</accession>
<dbReference type="GO" id="GO:0010420">
    <property type="term" value="F:polyprenyldihydroxybenzoate methyltransferase activity"/>
    <property type="evidence" value="ECO:0007669"/>
    <property type="project" value="TreeGrafter"/>
</dbReference>